<dbReference type="EMBL" id="CP136864">
    <property type="protein sequence ID" value="WOJ95092.1"/>
    <property type="molecule type" value="Genomic_DNA"/>
</dbReference>
<feature type="chain" id="PRO_5045151908" description="Phospholipase" evidence="1">
    <location>
        <begin position="20"/>
        <end position="449"/>
    </location>
</feature>
<dbReference type="RefSeq" id="WP_407349725.1">
    <property type="nucleotide sequence ID" value="NZ_CP136864.1"/>
</dbReference>
<keyword evidence="1" id="KW-0732">Signal</keyword>
<dbReference type="Proteomes" id="UP001626537">
    <property type="component" value="Chromosome"/>
</dbReference>
<proteinExistence type="predicted"/>
<accession>A0ABZ0I6E5</accession>
<evidence type="ECO:0000313" key="3">
    <source>
        <dbReference type="Proteomes" id="UP001626537"/>
    </source>
</evidence>
<dbReference type="SUPFAM" id="SSF48537">
    <property type="entry name" value="Phospholipase C/P1 nuclease"/>
    <property type="match status" value="1"/>
</dbReference>
<dbReference type="InterPro" id="IPR008947">
    <property type="entry name" value="PLipase_C/P1_nuclease_dom_sf"/>
</dbReference>
<evidence type="ECO:0000313" key="2">
    <source>
        <dbReference type="EMBL" id="WOJ95092.1"/>
    </source>
</evidence>
<gene>
    <name evidence="2" type="ORF">R0135_07945</name>
</gene>
<name>A0ABZ0I6E5_9GAMM</name>
<evidence type="ECO:0000256" key="1">
    <source>
        <dbReference type="SAM" id="SignalP"/>
    </source>
</evidence>
<dbReference type="Gene3D" id="1.10.575.10">
    <property type="entry name" value="P1 Nuclease"/>
    <property type="match status" value="1"/>
</dbReference>
<protein>
    <recommendedName>
        <fullName evidence="4">Phospholipase</fullName>
    </recommendedName>
</protein>
<reference evidence="2 3" key="1">
    <citation type="submission" date="2023-10" db="EMBL/GenBank/DDBJ databases">
        <title>Two novel species belonging to the OM43/NOR5 clade.</title>
        <authorList>
            <person name="Park M."/>
        </authorList>
    </citation>
    <scope>NUCLEOTIDE SEQUENCE [LARGE SCALE GENOMIC DNA]</scope>
    <source>
        <strain evidence="2 3">IMCC43200</strain>
    </source>
</reference>
<feature type="signal peptide" evidence="1">
    <location>
        <begin position="1"/>
        <end position="19"/>
    </location>
</feature>
<sequence length="449" mass="50115">MRRWLAPLFLFVFSSSVWAWSDHASLLWPLVRTQPDLLEPSLQVESLEEFVRSEATGLAAMLSRHEAMSRESFAYYAPRPDALAFQAGAEDLRNAFLRAIRVNPTLGYSLYRQTTVEDPSIAPGLVKSFDELSFLNGGVSHESIVYVALTAGELVAPAHVLASGSDEPDFGLDIGLFEDNDTDFAADYGFGTQPFGNPNLDYSSQAPFHMGFYHLDWVTRKAQPDLLRTYPEWRVSLYRALSRFAFETGHDYWGWRFAGWGLHYIGDLTQPYHAQPLPGVNTAEALWAVAMGKSNEAIQLVSNRHGVLESYQYQRVQKSLDQKEWDSTILAAIATAVDVPEFDESTVREVLTIESVALGGELDEVLEKNMPPRYVSDPAFEWSGSGEEAAIVVTVASDRGEQAIATLDSEVAKHMLRFSRFSQAWINDARSAWLSDLWLSDTPAAELTP</sequence>
<keyword evidence="3" id="KW-1185">Reference proteome</keyword>
<evidence type="ECO:0008006" key="4">
    <source>
        <dbReference type="Google" id="ProtNLM"/>
    </source>
</evidence>
<organism evidence="2 3">
    <name type="scientific">Congregibacter variabilis</name>
    <dbReference type="NCBI Taxonomy" id="3081200"/>
    <lineage>
        <taxon>Bacteria</taxon>
        <taxon>Pseudomonadati</taxon>
        <taxon>Pseudomonadota</taxon>
        <taxon>Gammaproteobacteria</taxon>
        <taxon>Cellvibrionales</taxon>
        <taxon>Halieaceae</taxon>
        <taxon>Congregibacter</taxon>
    </lineage>
</organism>